<dbReference type="InterPro" id="IPR020594">
    <property type="entry name" value="Ribosomal_bL9_bac/chp"/>
</dbReference>
<dbReference type="GO" id="GO:0005840">
    <property type="term" value="C:ribosome"/>
    <property type="evidence" value="ECO:0007669"/>
    <property type="project" value="UniProtKB-KW"/>
</dbReference>
<keyword evidence="3" id="KW-0694">RNA-binding</keyword>
<dbReference type="RefSeq" id="YP_009397726.1">
    <property type="nucleotide sequence ID" value="NC_035288.1"/>
</dbReference>
<dbReference type="NCBIfam" id="TIGR00158">
    <property type="entry name" value="L9"/>
    <property type="match status" value="1"/>
</dbReference>
<evidence type="ECO:0000256" key="1">
    <source>
        <dbReference type="ARBA" id="ARBA00010605"/>
    </source>
</evidence>
<evidence type="ECO:0000256" key="2">
    <source>
        <dbReference type="ARBA" id="ARBA00022730"/>
    </source>
</evidence>
<dbReference type="EMBL" id="MF101444">
    <property type="protein sequence ID" value="ARW66912.1"/>
    <property type="molecule type" value="Genomic_DNA"/>
</dbReference>
<evidence type="ECO:0000313" key="9">
    <source>
        <dbReference type="EMBL" id="ARW66912.1"/>
    </source>
</evidence>
<dbReference type="GO" id="GO:0006412">
    <property type="term" value="P:translation"/>
    <property type="evidence" value="ECO:0007669"/>
    <property type="project" value="InterPro"/>
</dbReference>
<evidence type="ECO:0000259" key="8">
    <source>
        <dbReference type="Pfam" id="PF03948"/>
    </source>
</evidence>
<dbReference type="InterPro" id="IPR036935">
    <property type="entry name" value="Ribosomal_bL9_N_sf"/>
</dbReference>
<protein>
    <recommendedName>
        <fullName evidence="6">50S ribosomal protein L9, chloroplastic</fullName>
    </recommendedName>
</protein>
<dbReference type="Gene3D" id="3.40.5.10">
    <property type="entry name" value="Ribosomal protein L9, N-terminal domain"/>
    <property type="match status" value="1"/>
</dbReference>
<keyword evidence="5" id="KW-0687">Ribonucleoprotein</keyword>
<dbReference type="InterPro" id="IPR020069">
    <property type="entry name" value="Ribosomal_bL9_C"/>
</dbReference>
<dbReference type="PANTHER" id="PTHR21368">
    <property type="entry name" value="50S RIBOSOMAL PROTEIN L9"/>
    <property type="match status" value="1"/>
</dbReference>
<sequence length="154" mass="17767">MKKKVDIIIIKDSVKNLAKGSVISVTRGYAFNYLLPNKIAEIVTKKRIKHLTMFNDIKIEKQEANANYNRLLKNSIEKIDKVTLYKKNGENNLIFGSITDKEITEWISKYTNLIIHKTQIEITETKSIGITRLRIKINTNNQIDIPLQIIPTNI</sequence>
<dbReference type="SUPFAM" id="SSF55653">
    <property type="entry name" value="Ribosomal protein L9 C-domain"/>
    <property type="match status" value="1"/>
</dbReference>
<dbReference type="Gene3D" id="3.10.430.100">
    <property type="entry name" value="Ribosomal protein L9, C-terminal domain"/>
    <property type="match status" value="1"/>
</dbReference>
<proteinExistence type="inferred from homology"/>
<dbReference type="GO" id="GO:0003735">
    <property type="term" value="F:structural constituent of ribosome"/>
    <property type="evidence" value="ECO:0007669"/>
    <property type="project" value="InterPro"/>
</dbReference>
<evidence type="ECO:0000256" key="3">
    <source>
        <dbReference type="ARBA" id="ARBA00022884"/>
    </source>
</evidence>
<geneLocation type="chloroplast" evidence="9"/>
<evidence type="ECO:0000259" key="7">
    <source>
        <dbReference type="Pfam" id="PF01281"/>
    </source>
</evidence>
<keyword evidence="9" id="KW-0934">Plastid</keyword>
<comment type="similarity">
    <text evidence="1">Belongs to the bacterial ribosomal protein bL9 family.</text>
</comment>
<dbReference type="InterPro" id="IPR020070">
    <property type="entry name" value="Ribosomal_bL9_N"/>
</dbReference>
<feature type="domain" description="Ribosomal protein L9" evidence="7">
    <location>
        <begin position="8"/>
        <end position="51"/>
    </location>
</feature>
<dbReference type="SUPFAM" id="SSF55658">
    <property type="entry name" value="L9 N-domain-like"/>
    <property type="match status" value="1"/>
</dbReference>
<keyword evidence="4 9" id="KW-0689">Ribosomal protein</keyword>
<dbReference type="GeneID" id="33360132"/>
<gene>
    <name evidence="9" type="primary">rpl9</name>
</gene>
<dbReference type="Pfam" id="PF01281">
    <property type="entry name" value="Ribosomal_L9_N"/>
    <property type="match status" value="1"/>
</dbReference>
<evidence type="ECO:0000256" key="4">
    <source>
        <dbReference type="ARBA" id="ARBA00022980"/>
    </source>
</evidence>
<organism evidence="9">
    <name type="scientific">Dipterosiphonia australica</name>
    <dbReference type="NCBI Taxonomy" id="2007208"/>
    <lineage>
        <taxon>Eukaryota</taxon>
        <taxon>Rhodophyta</taxon>
        <taxon>Florideophyceae</taxon>
        <taxon>Rhodymeniophycidae</taxon>
        <taxon>Ceramiales</taxon>
        <taxon>Rhodomelaceae</taxon>
        <taxon>Herposiphonieae</taxon>
        <taxon>Dipterosiphonia</taxon>
    </lineage>
</organism>
<keyword evidence="2" id="KW-0699">rRNA-binding</keyword>
<dbReference type="GO" id="GO:1990904">
    <property type="term" value="C:ribonucleoprotein complex"/>
    <property type="evidence" value="ECO:0007669"/>
    <property type="project" value="UniProtKB-KW"/>
</dbReference>
<evidence type="ECO:0000256" key="6">
    <source>
        <dbReference type="ARBA" id="ARBA00035427"/>
    </source>
</evidence>
<reference evidence="9" key="1">
    <citation type="journal article" date="2017" name="J. Phycol.">
        <title>Analysis of chloroplast genomes and a supermatrix inform reclassification of the Rhodomelaceae (Rhodophyta).</title>
        <authorList>
            <person name="Diaz-Tapia P."/>
            <person name="Maggs C.A."/>
            <person name="West J.A."/>
            <person name="Verbruggen H."/>
        </authorList>
    </citation>
    <scope>NUCLEOTIDE SEQUENCE</scope>
    <source>
        <strain evidence="9">PD1107</strain>
    </source>
</reference>
<feature type="domain" description="Large ribosomal subunit protein bL9 C-terminal" evidence="8">
    <location>
        <begin position="72"/>
        <end position="150"/>
    </location>
</feature>
<dbReference type="AlphaFoldDB" id="A0A1Z1MM27"/>
<dbReference type="InterPro" id="IPR036791">
    <property type="entry name" value="Ribosomal_bL9_C_sf"/>
</dbReference>
<dbReference type="InterPro" id="IPR000244">
    <property type="entry name" value="Ribosomal_bL9"/>
</dbReference>
<dbReference type="Pfam" id="PF03948">
    <property type="entry name" value="Ribosomal_L9_C"/>
    <property type="match status" value="1"/>
</dbReference>
<dbReference type="InterPro" id="IPR009027">
    <property type="entry name" value="Ribosomal_bL9/RNase_H1_N"/>
</dbReference>
<name>A0A1Z1MM27_9FLOR</name>
<evidence type="ECO:0000256" key="5">
    <source>
        <dbReference type="ARBA" id="ARBA00023274"/>
    </source>
</evidence>
<keyword evidence="9" id="KW-0150">Chloroplast</keyword>
<accession>A0A1Z1MM27</accession>
<dbReference type="GO" id="GO:0019843">
    <property type="term" value="F:rRNA binding"/>
    <property type="evidence" value="ECO:0007669"/>
    <property type="project" value="UniProtKB-KW"/>
</dbReference>